<evidence type="ECO:0000313" key="14">
    <source>
        <dbReference type="Proteomes" id="UP000593567"/>
    </source>
</evidence>
<dbReference type="PRINTS" id="PR00463">
    <property type="entry name" value="EP450I"/>
</dbReference>
<dbReference type="EMBL" id="VXIV02000063">
    <property type="protein sequence ID" value="KAF6041269.1"/>
    <property type="molecule type" value="Genomic_DNA"/>
</dbReference>
<keyword evidence="8 10" id="KW-0408">Iron</keyword>
<dbReference type="InterPro" id="IPR050705">
    <property type="entry name" value="Cytochrome_P450_3A"/>
</dbReference>
<comment type="similarity">
    <text evidence="3 11">Belongs to the cytochrome P450 family.</text>
</comment>
<evidence type="ECO:0000256" key="11">
    <source>
        <dbReference type="RuleBase" id="RU000461"/>
    </source>
</evidence>
<keyword evidence="11" id="KW-0503">Monooxygenase</keyword>
<evidence type="ECO:0000313" key="13">
    <source>
        <dbReference type="EMBL" id="KAF6041269.1"/>
    </source>
</evidence>
<dbReference type="PROSITE" id="PS00086">
    <property type="entry name" value="CYTOCHROME_P450"/>
    <property type="match status" value="1"/>
</dbReference>
<dbReference type="GO" id="GO:0005506">
    <property type="term" value="F:iron ion binding"/>
    <property type="evidence" value="ECO:0007669"/>
    <property type="project" value="InterPro"/>
</dbReference>
<evidence type="ECO:0000256" key="1">
    <source>
        <dbReference type="ARBA" id="ARBA00004174"/>
    </source>
</evidence>
<evidence type="ECO:0000256" key="8">
    <source>
        <dbReference type="ARBA" id="ARBA00023004"/>
    </source>
</evidence>
<evidence type="ECO:0000256" key="10">
    <source>
        <dbReference type="PIRSR" id="PIRSR602401-1"/>
    </source>
</evidence>
<dbReference type="GO" id="GO:0020037">
    <property type="term" value="F:heme binding"/>
    <property type="evidence" value="ECO:0007669"/>
    <property type="project" value="InterPro"/>
</dbReference>
<comment type="cofactor">
    <cofactor evidence="10">
        <name>heme</name>
        <dbReference type="ChEBI" id="CHEBI:30413"/>
    </cofactor>
</comment>
<dbReference type="Pfam" id="PF00067">
    <property type="entry name" value="p450"/>
    <property type="match status" value="1"/>
</dbReference>
<evidence type="ECO:0000256" key="5">
    <source>
        <dbReference type="ARBA" id="ARBA00022723"/>
    </source>
</evidence>
<reference evidence="13" key="1">
    <citation type="submission" date="2020-06" db="EMBL/GenBank/DDBJ databases">
        <title>Draft genome of Bugula neritina, a colonial animal packing powerful symbionts and potential medicines.</title>
        <authorList>
            <person name="Rayko M."/>
        </authorList>
    </citation>
    <scope>NUCLEOTIDE SEQUENCE [LARGE SCALE GENOMIC DNA]</scope>
    <source>
        <strain evidence="13">Kwan_BN1</strain>
    </source>
</reference>
<dbReference type="InterPro" id="IPR001128">
    <property type="entry name" value="Cyt_P450"/>
</dbReference>
<dbReference type="GO" id="GO:0016705">
    <property type="term" value="F:oxidoreductase activity, acting on paired donors, with incorporation or reduction of molecular oxygen"/>
    <property type="evidence" value="ECO:0007669"/>
    <property type="project" value="InterPro"/>
</dbReference>
<dbReference type="InterPro" id="IPR036396">
    <property type="entry name" value="Cyt_P450_sf"/>
</dbReference>
<keyword evidence="7 11" id="KW-0560">Oxidoreductase</keyword>
<dbReference type="FunFam" id="1.10.630.10:FF:000042">
    <property type="entry name" value="Cytochrome P450"/>
    <property type="match status" value="1"/>
</dbReference>
<dbReference type="OrthoDB" id="2789670at2759"/>
<feature type="transmembrane region" description="Helical" evidence="12">
    <location>
        <begin position="12"/>
        <end position="30"/>
    </location>
</feature>
<dbReference type="CDD" id="cd11055">
    <property type="entry name" value="CYP3A-like"/>
    <property type="match status" value="1"/>
</dbReference>
<proteinExistence type="inferred from homology"/>
<organism evidence="13 14">
    <name type="scientific">Bugula neritina</name>
    <name type="common">Brown bryozoan</name>
    <name type="synonym">Sertularia neritina</name>
    <dbReference type="NCBI Taxonomy" id="10212"/>
    <lineage>
        <taxon>Eukaryota</taxon>
        <taxon>Metazoa</taxon>
        <taxon>Spiralia</taxon>
        <taxon>Lophotrochozoa</taxon>
        <taxon>Bryozoa</taxon>
        <taxon>Gymnolaemata</taxon>
        <taxon>Cheilostomatida</taxon>
        <taxon>Flustrina</taxon>
        <taxon>Buguloidea</taxon>
        <taxon>Bugulidae</taxon>
        <taxon>Bugula</taxon>
    </lineage>
</organism>
<evidence type="ECO:0000256" key="2">
    <source>
        <dbReference type="ARBA" id="ARBA00004406"/>
    </source>
</evidence>
<dbReference type="SUPFAM" id="SSF48264">
    <property type="entry name" value="Cytochrome P450"/>
    <property type="match status" value="1"/>
</dbReference>
<dbReference type="PANTHER" id="PTHR24302:SF15">
    <property type="entry name" value="FATTY-ACID PEROXYGENASE"/>
    <property type="match status" value="1"/>
</dbReference>
<keyword evidence="6" id="KW-0256">Endoplasmic reticulum</keyword>
<dbReference type="InterPro" id="IPR002401">
    <property type="entry name" value="Cyt_P450_E_grp-I"/>
</dbReference>
<feature type="binding site" description="axial binding residue" evidence="10">
    <location>
        <position position="466"/>
    </location>
    <ligand>
        <name>heme</name>
        <dbReference type="ChEBI" id="CHEBI:30413"/>
    </ligand>
    <ligandPart>
        <name>Fe</name>
        <dbReference type="ChEBI" id="CHEBI:18248"/>
    </ligandPart>
</feature>
<evidence type="ECO:0000256" key="12">
    <source>
        <dbReference type="SAM" id="Phobius"/>
    </source>
</evidence>
<evidence type="ECO:0000256" key="4">
    <source>
        <dbReference type="ARBA" id="ARBA00022617"/>
    </source>
</evidence>
<dbReference type="GO" id="GO:0005789">
    <property type="term" value="C:endoplasmic reticulum membrane"/>
    <property type="evidence" value="ECO:0007669"/>
    <property type="project" value="UniProtKB-SubCell"/>
</dbReference>
<evidence type="ECO:0000256" key="9">
    <source>
        <dbReference type="ARBA" id="ARBA00043906"/>
    </source>
</evidence>
<dbReference type="GO" id="GO:0008395">
    <property type="term" value="F:steroid hydroxylase activity"/>
    <property type="evidence" value="ECO:0007669"/>
    <property type="project" value="TreeGrafter"/>
</dbReference>
<evidence type="ECO:0000256" key="3">
    <source>
        <dbReference type="ARBA" id="ARBA00010617"/>
    </source>
</evidence>
<keyword evidence="12" id="KW-1133">Transmembrane helix</keyword>
<protein>
    <submittedName>
        <fullName evidence="13">CYP3A4</fullName>
    </submittedName>
</protein>
<gene>
    <name evidence="13" type="ORF">EB796_000431</name>
</gene>
<comment type="caution">
    <text evidence="13">The sequence shown here is derived from an EMBL/GenBank/DDBJ whole genome shotgun (WGS) entry which is preliminary data.</text>
</comment>
<comment type="subcellular location">
    <subcellularLocation>
        <location evidence="2">Endoplasmic reticulum membrane</location>
        <topology evidence="2">Peripheral membrane protein</topology>
    </subcellularLocation>
    <subcellularLocation>
        <location evidence="1">Microsome membrane</location>
        <topology evidence="1">Peripheral membrane protein</topology>
    </subcellularLocation>
</comment>
<keyword evidence="12" id="KW-0812">Transmembrane</keyword>
<name>A0A7J7KT08_BUGNE</name>
<comment type="function">
    <text evidence="9">Cytochromes P450 are a group of heme-thiolate monooxygenases. They oxidize a variety of structurally unrelated compounds, including steroids, fatty acids, and xenobiotics.</text>
</comment>
<evidence type="ECO:0000256" key="6">
    <source>
        <dbReference type="ARBA" id="ARBA00022848"/>
    </source>
</evidence>
<keyword evidence="12" id="KW-0472">Membrane</keyword>
<sequence length="523" mass="59696">MEIIAGVLELPLWAILLTIATVLSYIYLTWRHDTWSKQSIRGPKPLPLFGNFLSLLKHGSFATYDKFILDTYGKISGSFRGRVPILDIADPEYLRLTMIKDFSSMPNRNDLNVGESMLDNFMTALTDDHWRHVRSSLTPTFTSGKLKQMKGRIDVCANTFVEHIREQNGEPFDSKMFTGGYTMDVISSTAFGIQIDSQKDPNHPMLINANKMMNLNSASGLYQKIKSGLRIAYFLLAPTFLQKFLTKFGISILDMEATRYFKDVTGRIFDGRSNETTKQKDFIQLCLNLLVDDPKRGDADAQVDKYGQVWTTKGLKREEIVSNAVLFFLAGYETTATTLNFILYELAMNQGVQQKAYEEIMENMSSEEATYEELSKMEYLDWVIQESMRIYPAAPRVERLVEKDTSIEGIHLPAGCMVSAMIYAIHHDPEIWPEPEEFRPERFSPENSEGRHQYAWMPFGIGNRNCIGMRLALLEMKIALVKILTNFVLEPCDGTPEKPMKYSQNFRMAPEKPIKIAANCRKG</sequence>
<dbReference type="Proteomes" id="UP000593567">
    <property type="component" value="Unassembled WGS sequence"/>
</dbReference>
<dbReference type="PANTHER" id="PTHR24302">
    <property type="entry name" value="CYTOCHROME P450 FAMILY 3"/>
    <property type="match status" value="1"/>
</dbReference>
<dbReference type="PRINTS" id="PR00385">
    <property type="entry name" value="P450"/>
</dbReference>
<keyword evidence="4 10" id="KW-0349">Heme</keyword>
<accession>A0A7J7KT08</accession>
<keyword evidence="6" id="KW-0492">Microsome</keyword>
<dbReference type="Gene3D" id="1.10.630.10">
    <property type="entry name" value="Cytochrome P450"/>
    <property type="match status" value="1"/>
</dbReference>
<dbReference type="InterPro" id="IPR017972">
    <property type="entry name" value="Cyt_P450_CS"/>
</dbReference>
<keyword evidence="14" id="KW-1185">Reference proteome</keyword>
<dbReference type="AlphaFoldDB" id="A0A7J7KT08"/>
<evidence type="ECO:0000256" key="7">
    <source>
        <dbReference type="ARBA" id="ARBA00023002"/>
    </source>
</evidence>
<keyword evidence="5 10" id="KW-0479">Metal-binding</keyword>